<evidence type="ECO:0008006" key="6">
    <source>
        <dbReference type="Google" id="ProtNLM"/>
    </source>
</evidence>
<dbReference type="EMBL" id="CAJNOU010009188">
    <property type="protein sequence ID" value="CAF1544417.1"/>
    <property type="molecule type" value="Genomic_DNA"/>
</dbReference>
<dbReference type="AlphaFoldDB" id="A0A820BW86"/>
<evidence type="ECO:0000313" key="5">
    <source>
        <dbReference type="Proteomes" id="UP000663874"/>
    </source>
</evidence>
<comment type="caution">
    <text evidence="4">The sequence shown here is derived from an EMBL/GenBank/DDBJ whole genome shotgun (WGS) entry which is preliminary data.</text>
</comment>
<reference evidence="4" key="1">
    <citation type="submission" date="2021-02" db="EMBL/GenBank/DDBJ databases">
        <authorList>
            <person name="Nowell W R."/>
        </authorList>
    </citation>
    <scope>NUCLEOTIDE SEQUENCE</scope>
</reference>
<dbReference type="Proteomes" id="UP000663889">
    <property type="component" value="Unassembled WGS sequence"/>
</dbReference>
<keyword evidence="2" id="KW-0812">Transmembrane</keyword>
<keyword evidence="1" id="KW-0175">Coiled coil</keyword>
<evidence type="ECO:0000313" key="4">
    <source>
        <dbReference type="EMBL" id="CAF4207959.1"/>
    </source>
</evidence>
<dbReference type="Proteomes" id="UP000663874">
    <property type="component" value="Unassembled WGS sequence"/>
</dbReference>
<evidence type="ECO:0000313" key="3">
    <source>
        <dbReference type="EMBL" id="CAF1544417.1"/>
    </source>
</evidence>
<evidence type="ECO:0000256" key="1">
    <source>
        <dbReference type="SAM" id="Coils"/>
    </source>
</evidence>
<feature type="coiled-coil region" evidence="1">
    <location>
        <begin position="82"/>
        <end position="190"/>
    </location>
</feature>
<dbReference type="EMBL" id="CAJOBE010017159">
    <property type="protein sequence ID" value="CAF4207959.1"/>
    <property type="molecule type" value="Genomic_DNA"/>
</dbReference>
<keyword evidence="2" id="KW-0472">Membrane</keyword>
<protein>
    <recommendedName>
        <fullName evidence="6">Chromosome segregation protein SMC</fullName>
    </recommendedName>
</protein>
<accession>A0A820BW86</accession>
<sequence length="326" mass="36093">METTQNNNNNGNGILKAALAVTMLFIGFLGYLLYDSKKTNTNQEQVINQKVEQLATTKSRLDSVAVQLDAKIAEITSLGGKVDELVAARTQLEKDKKALKNAKFYNAKQYDAKIADYVALLAEKDNVIAQLKTENENLTAQTVTLSKEKDVLVQEKQSFMDENTGLKTEKEKLNQTVADYTTKNEELVKKVRTGAQLKAMNLQVYAVKANGKVQDGGKYRAKRVDQLKFAFTLPSNAITEQDNKEIMVRIMDADGAVITDSATGSSVFDFGGKEMAYTTKGTVAYTNNDQNVEMLYSRGTPYRPGTYTVELYSEGFKIGTGNFTIK</sequence>
<name>A0A820BW86_9BILA</name>
<gene>
    <name evidence="4" type="ORF">FNK824_LOCUS36611</name>
    <name evidence="3" type="ORF">SEV965_LOCUS38326</name>
</gene>
<keyword evidence="2" id="KW-1133">Transmembrane helix</keyword>
<proteinExistence type="predicted"/>
<evidence type="ECO:0000256" key="2">
    <source>
        <dbReference type="SAM" id="Phobius"/>
    </source>
</evidence>
<organism evidence="4 5">
    <name type="scientific">Rotaria sordida</name>
    <dbReference type="NCBI Taxonomy" id="392033"/>
    <lineage>
        <taxon>Eukaryota</taxon>
        <taxon>Metazoa</taxon>
        <taxon>Spiralia</taxon>
        <taxon>Gnathifera</taxon>
        <taxon>Rotifera</taxon>
        <taxon>Eurotatoria</taxon>
        <taxon>Bdelloidea</taxon>
        <taxon>Philodinida</taxon>
        <taxon>Philodinidae</taxon>
        <taxon>Rotaria</taxon>
    </lineage>
</organism>
<feature type="transmembrane region" description="Helical" evidence="2">
    <location>
        <begin position="14"/>
        <end position="34"/>
    </location>
</feature>